<dbReference type="OrthoDB" id="3622338at2"/>
<protein>
    <recommendedName>
        <fullName evidence="3">Thioredoxin domain-containing protein</fullName>
    </recommendedName>
</protein>
<name>A0A229T4C5_9PSEU</name>
<dbReference type="RefSeq" id="WP_093949222.1">
    <property type="nucleotide sequence ID" value="NZ_NMUL01000021.1"/>
</dbReference>
<dbReference type="EMBL" id="NMUL01000021">
    <property type="protein sequence ID" value="OXM65860.1"/>
    <property type="molecule type" value="Genomic_DNA"/>
</dbReference>
<organism evidence="1 2">
    <name type="scientific">Amycolatopsis vastitatis</name>
    <dbReference type="NCBI Taxonomy" id="1905142"/>
    <lineage>
        <taxon>Bacteria</taxon>
        <taxon>Bacillati</taxon>
        <taxon>Actinomycetota</taxon>
        <taxon>Actinomycetes</taxon>
        <taxon>Pseudonocardiales</taxon>
        <taxon>Pseudonocardiaceae</taxon>
        <taxon>Amycolatopsis</taxon>
    </lineage>
</organism>
<evidence type="ECO:0008006" key="3">
    <source>
        <dbReference type="Google" id="ProtNLM"/>
    </source>
</evidence>
<proteinExistence type="predicted"/>
<sequence>MTPSTALTVLTWAAILLLFFGLAAVLREVRLLRGVVTRTTDGFVAVPPDLVLGPRFAGGGGRIVAAVDSGCPLCLTVVERLAGLGAEATLLTHEPLATWADLARGLPVVSDGEAWRAVSHLSPPVLMLLDDTGRVRRMLLPVRAGEVDTTLAEWAVPKAGGDSGDAGVGAHSRS</sequence>
<evidence type="ECO:0000313" key="1">
    <source>
        <dbReference type="EMBL" id="OXM65860.1"/>
    </source>
</evidence>
<reference evidence="2" key="1">
    <citation type="submission" date="2017-07" db="EMBL/GenBank/DDBJ databases">
        <title>Comparative genome mining reveals phylogenetic distribution patterns of secondary metabolites in Amycolatopsis.</title>
        <authorList>
            <person name="Adamek M."/>
            <person name="Alanjary M."/>
            <person name="Sales-Ortells H."/>
            <person name="Goodfellow M."/>
            <person name="Bull A.T."/>
            <person name="Kalinowski J."/>
            <person name="Ziemert N."/>
        </authorList>
    </citation>
    <scope>NUCLEOTIDE SEQUENCE [LARGE SCALE GENOMIC DNA]</scope>
    <source>
        <strain evidence="2">H5</strain>
    </source>
</reference>
<evidence type="ECO:0000313" key="2">
    <source>
        <dbReference type="Proteomes" id="UP000215199"/>
    </source>
</evidence>
<accession>A0A229T4C5</accession>
<dbReference type="Proteomes" id="UP000215199">
    <property type="component" value="Unassembled WGS sequence"/>
</dbReference>
<dbReference type="AlphaFoldDB" id="A0A229T4C5"/>
<keyword evidence="2" id="KW-1185">Reference proteome</keyword>
<comment type="caution">
    <text evidence="1">The sequence shown here is derived from an EMBL/GenBank/DDBJ whole genome shotgun (WGS) entry which is preliminary data.</text>
</comment>
<gene>
    <name evidence="1" type="ORF">CF165_20940</name>
</gene>